<accession>A0ABT5Z0G7</accession>
<protein>
    <submittedName>
        <fullName evidence="2">Uncharacterized protein</fullName>
    </submittedName>
</protein>
<comment type="caution">
    <text evidence="2">The sequence shown here is derived from an EMBL/GenBank/DDBJ whole genome shotgun (WGS) entry which is preliminary data.</text>
</comment>
<name>A0ABT5Z0G7_9ACTN</name>
<dbReference type="EMBL" id="JARHTQ010000009">
    <property type="protein sequence ID" value="MDF2257314.1"/>
    <property type="molecule type" value="Genomic_DNA"/>
</dbReference>
<evidence type="ECO:0000256" key="1">
    <source>
        <dbReference type="SAM" id="MobiDB-lite"/>
    </source>
</evidence>
<organism evidence="2 3">
    <name type="scientific">Streptantibioticus ferralitis</name>
    <dbReference type="NCBI Taxonomy" id="236510"/>
    <lineage>
        <taxon>Bacteria</taxon>
        <taxon>Bacillati</taxon>
        <taxon>Actinomycetota</taxon>
        <taxon>Actinomycetes</taxon>
        <taxon>Kitasatosporales</taxon>
        <taxon>Streptomycetaceae</taxon>
        <taxon>Streptantibioticus</taxon>
    </lineage>
</organism>
<feature type="region of interest" description="Disordered" evidence="1">
    <location>
        <begin position="1"/>
        <end position="29"/>
    </location>
</feature>
<evidence type="ECO:0000313" key="2">
    <source>
        <dbReference type="EMBL" id="MDF2257314.1"/>
    </source>
</evidence>
<proteinExistence type="predicted"/>
<sequence>MTECVRDDGGGQFEELLSDGGAAGGGRDADLAQECGQVIGASGWPAR</sequence>
<evidence type="ECO:0000313" key="3">
    <source>
        <dbReference type="Proteomes" id="UP001220022"/>
    </source>
</evidence>
<reference evidence="2 3" key="1">
    <citation type="submission" date="2023-03" db="EMBL/GenBank/DDBJ databases">
        <title>Draft genome sequence of type strain Streptomyces ferralitis JCM 14344.</title>
        <authorList>
            <person name="Klaysubun C."/>
            <person name="Duangmal K."/>
        </authorList>
    </citation>
    <scope>NUCLEOTIDE SEQUENCE [LARGE SCALE GENOMIC DNA]</scope>
    <source>
        <strain evidence="2 3">JCM 14344</strain>
    </source>
</reference>
<dbReference type="RefSeq" id="WP_275815144.1">
    <property type="nucleotide sequence ID" value="NZ_BAAANM010000016.1"/>
</dbReference>
<dbReference type="Proteomes" id="UP001220022">
    <property type="component" value="Unassembled WGS sequence"/>
</dbReference>
<keyword evidence="3" id="KW-1185">Reference proteome</keyword>
<gene>
    <name evidence="2" type="ORF">P2L57_16725</name>
</gene>